<feature type="transmembrane region" description="Helical" evidence="8">
    <location>
        <begin position="385"/>
        <end position="404"/>
    </location>
</feature>
<evidence type="ECO:0000256" key="8">
    <source>
        <dbReference type="SAM" id="Phobius"/>
    </source>
</evidence>
<evidence type="ECO:0000313" key="10">
    <source>
        <dbReference type="EMBL" id="POY39033.1"/>
    </source>
</evidence>
<dbReference type="Pfam" id="PF13231">
    <property type="entry name" value="PMT_2"/>
    <property type="match status" value="1"/>
</dbReference>
<organism evidence="10 11">
    <name type="scientific">Solitalea longa</name>
    <dbReference type="NCBI Taxonomy" id="2079460"/>
    <lineage>
        <taxon>Bacteria</taxon>
        <taxon>Pseudomonadati</taxon>
        <taxon>Bacteroidota</taxon>
        <taxon>Sphingobacteriia</taxon>
        <taxon>Sphingobacteriales</taxon>
        <taxon>Sphingobacteriaceae</taxon>
        <taxon>Solitalea</taxon>
    </lineage>
</organism>
<comment type="caution">
    <text evidence="10">The sequence shown here is derived from an EMBL/GenBank/DDBJ whole genome shotgun (WGS) entry which is preliminary data.</text>
</comment>
<evidence type="ECO:0000256" key="3">
    <source>
        <dbReference type="ARBA" id="ARBA00022676"/>
    </source>
</evidence>
<feature type="transmembrane region" description="Helical" evidence="8">
    <location>
        <begin position="298"/>
        <end position="316"/>
    </location>
</feature>
<keyword evidence="4 10" id="KW-0808">Transferase</keyword>
<evidence type="ECO:0000256" key="6">
    <source>
        <dbReference type="ARBA" id="ARBA00022989"/>
    </source>
</evidence>
<gene>
    <name evidence="10" type="ORF">C3K47_00600</name>
</gene>
<keyword evidence="7 8" id="KW-0472">Membrane</keyword>
<comment type="subcellular location">
    <subcellularLocation>
        <location evidence="1">Cell membrane</location>
        <topology evidence="1">Multi-pass membrane protein</topology>
    </subcellularLocation>
</comment>
<name>A0A2S5AA90_9SPHI</name>
<dbReference type="GO" id="GO:0005886">
    <property type="term" value="C:plasma membrane"/>
    <property type="evidence" value="ECO:0007669"/>
    <property type="project" value="UniProtKB-SubCell"/>
</dbReference>
<sequence length="528" mass="59970">MQTKGRFNLSENNYYFIVVIVLALFAYFPHLGKPPIYIYDGAKNAQCAREMYERNNFIVPVFNNELRTDKPPLHLFFMMLGYKLFGVTPFSARFFSALFGVLTIASIYLFAKRFIGIRAAFLTALVLLASMNFTLEFHWSVPDPYLIFFLTSALFSVLTYLQTNEKTFLWLFYVCLGVGTIAKGPVAIALPGLIVIIYLITQKRLTLKTLFVQLQPFLGLFIVTTIALPWYWLVHRATNGAWTYGFFMEHNLQRFSTKKEGHGGSYLLTLAYILIGLLPFSIFIFQSARFAVKNFKEPVISFSVITALVFIVFFSLSKTQLPNYPMPAFAFIALLIGSWLNQITVQSVASIKVSLWIYLLLMLALPGALKIVISNEPSIHNLSYLSYWFVLLPTSAAIALRFAYKNKLSHVISTIAASFIIMNFLLMGWIYPKVYSENPVEKSYRFIDPNRPIASLGKYNPAYNFALNKVITICSDTAALKKFLAQNPGAAIISRKTRQKELETMGYRKIAEGKDIFEPSVSAVFIKK</sequence>
<feature type="transmembrane region" description="Helical" evidence="8">
    <location>
        <begin position="410"/>
        <end position="431"/>
    </location>
</feature>
<evidence type="ECO:0000256" key="1">
    <source>
        <dbReference type="ARBA" id="ARBA00004651"/>
    </source>
</evidence>
<dbReference type="OrthoDB" id="8353433at2"/>
<evidence type="ECO:0000256" key="2">
    <source>
        <dbReference type="ARBA" id="ARBA00022475"/>
    </source>
</evidence>
<feature type="transmembrane region" description="Helical" evidence="8">
    <location>
        <begin position="328"/>
        <end position="349"/>
    </location>
</feature>
<dbReference type="AlphaFoldDB" id="A0A2S5AA90"/>
<evidence type="ECO:0000256" key="4">
    <source>
        <dbReference type="ARBA" id="ARBA00022679"/>
    </source>
</evidence>
<accession>A0A2S5AA90</accession>
<feature type="transmembrane region" description="Helical" evidence="8">
    <location>
        <begin position="213"/>
        <end position="234"/>
    </location>
</feature>
<keyword evidence="2" id="KW-1003">Cell membrane</keyword>
<protein>
    <submittedName>
        <fullName evidence="10">Phospholipid carrier-dependent glycosyltransferase</fullName>
    </submittedName>
</protein>
<keyword evidence="5 8" id="KW-0812">Transmembrane</keyword>
<proteinExistence type="predicted"/>
<feature type="transmembrane region" description="Helical" evidence="8">
    <location>
        <begin position="355"/>
        <end position="373"/>
    </location>
</feature>
<dbReference type="InterPro" id="IPR050297">
    <property type="entry name" value="LipidA_mod_glycosyltrf_83"/>
</dbReference>
<dbReference type="PANTHER" id="PTHR33908">
    <property type="entry name" value="MANNOSYLTRANSFERASE YKCB-RELATED"/>
    <property type="match status" value="1"/>
</dbReference>
<keyword evidence="3" id="KW-0328">Glycosyltransferase</keyword>
<feature type="domain" description="Glycosyltransferase RgtA/B/C/D-like" evidence="9">
    <location>
        <begin position="69"/>
        <end position="225"/>
    </location>
</feature>
<keyword evidence="6 8" id="KW-1133">Transmembrane helix</keyword>
<dbReference type="GO" id="GO:0016763">
    <property type="term" value="F:pentosyltransferase activity"/>
    <property type="evidence" value="ECO:0007669"/>
    <property type="project" value="TreeGrafter"/>
</dbReference>
<dbReference type="GO" id="GO:0010041">
    <property type="term" value="P:response to iron(III) ion"/>
    <property type="evidence" value="ECO:0007669"/>
    <property type="project" value="TreeGrafter"/>
</dbReference>
<dbReference type="Proteomes" id="UP000236893">
    <property type="component" value="Unassembled WGS sequence"/>
</dbReference>
<reference evidence="10 11" key="1">
    <citation type="submission" date="2018-01" db="EMBL/GenBank/DDBJ databases">
        <authorList>
            <person name="Gaut B.S."/>
            <person name="Morton B.R."/>
            <person name="Clegg M.T."/>
            <person name="Duvall M.R."/>
        </authorList>
    </citation>
    <scope>NUCLEOTIDE SEQUENCE [LARGE SCALE GENOMIC DNA]</scope>
    <source>
        <strain evidence="10 11">HR-AV</strain>
    </source>
</reference>
<dbReference type="GO" id="GO:0009103">
    <property type="term" value="P:lipopolysaccharide biosynthetic process"/>
    <property type="evidence" value="ECO:0007669"/>
    <property type="project" value="UniProtKB-ARBA"/>
</dbReference>
<dbReference type="InterPro" id="IPR038731">
    <property type="entry name" value="RgtA/B/C-like"/>
</dbReference>
<feature type="transmembrane region" description="Helical" evidence="8">
    <location>
        <begin position="145"/>
        <end position="161"/>
    </location>
</feature>
<evidence type="ECO:0000259" key="9">
    <source>
        <dbReference type="Pfam" id="PF13231"/>
    </source>
</evidence>
<feature type="transmembrane region" description="Helical" evidence="8">
    <location>
        <begin position="168"/>
        <end position="201"/>
    </location>
</feature>
<evidence type="ECO:0000256" key="5">
    <source>
        <dbReference type="ARBA" id="ARBA00022692"/>
    </source>
</evidence>
<dbReference type="EMBL" id="PQVF01000001">
    <property type="protein sequence ID" value="POY39033.1"/>
    <property type="molecule type" value="Genomic_DNA"/>
</dbReference>
<feature type="transmembrane region" description="Helical" evidence="8">
    <location>
        <begin position="266"/>
        <end position="286"/>
    </location>
</feature>
<dbReference type="PANTHER" id="PTHR33908:SF3">
    <property type="entry name" value="UNDECAPRENYL PHOSPHATE-ALPHA-4-AMINO-4-DEOXY-L-ARABINOSE ARABINOSYL TRANSFERASE"/>
    <property type="match status" value="1"/>
</dbReference>
<keyword evidence="11" id="KW-1185">Reference proteome</keyword>
<dbReference type="RefSeq" id="WP_103787136.1">
    <property type="nucleotide sequence ID" value="NZ_PQVF01000001.1"/>
</dbReference>
<feature type="transmembrane region" description="Helical" evidence="8">
    <location>
        <begin position="12"/>
        <end position="30"/>
    </location>
</feature>
<evidence type="ECO:0000256" key="7">
    <source>
        <dbReference type="ARBA" id="ARBA00023136"/>
    </source>
</evidence>
<feature type="transmembrane region" description="Helical" evidence="8">
    <location>
        <begin position="90"/>
        <end position="110"/>
    </location>
</feature>
<evidence type="ECO:0000313" key="11">
    <source>
        <dbReference type="Proteomes" id="UP000236893"/>
    </source>
</evidence>
<feature type="transmembrane region" description="Helical" evidence="8">
    <location>
        <begin position="117"/>
        <end position="139"/>
    </location>
</feature>